<protein>
    <recommendedName>
        <fullName evidence="1">DNA primase/polymerase bifunctional N-terminal domain-containing protein</fullName>
    </recommendedName>
</protein>
<dbReference type="Pfam" id="PF09250">
    <property type="entry name" value="Prim-Pol"/>
    <property type="match status" value="1"/>
</dbReference>
<reference evidence="2" key="1">
    <citation type="journal article" date="2015" name="Nature">
        <title>Complex archaea that bridge the gap between prokaryotes and eukaryotes.</title>
        <authorList>
            <person name="Spang A."/>
            <person name="Saw J.H."/>
            <person name="Jorgensen S.L."/>
            <person name="Zaremba-Niedzwiedzka K."/>
            <person name="Martijn J."/>
            <person name="Lind A.E."/>
            <person name="van Eijk R."/>
            <person name="Schleper C."/>
            <person name="Guy L."/>
            <person name="Ettema T.J."/>
        </authorList>
    </citation>
    <scope>NUCLEOTIDE SEQUENCE</scope>
</reference>
<organism evidence="2">
    <name type="scientific">marine sediment metagenome</name>
    <dbReference type="NCBI Taxonomy" id="412755"/>
    <lineage>
        <taxon>unclassified sequences</taxon>
        <taxon>metagenomes</taxon>
        <taxon>ecological metagenomes</taxon>
    </lineage>
</organism>
<evidence type="ECO:0000313" key="2">
    <source>
        <dbReference type="EMBL" id="KKK75871.1"/>
    </source>
</evidence>
<accession>A0A0F9AUL9</accession>
<dbReference type="SUPFAM" id="SSF56747">
    <property type="entry name" value="Prim-pol domain"/>
    <property type="match status" value="1"/>
</dbReference>
<dbReference type="AlphaFoldDB" id="A0A0F9AUL9"/>
<dbReference type="EMBL" id="LAZR01055662">
    <property type="protein sequence ID" value="KKK75871.1"/>
    <property type="molecule type" value="Genomic_DNA"/>
</dbReference>
<name>A0A0F9AUL9_9ZZZZ</name>
<feature type="domain" description="DNA primase/polymerase bifunctional N-terminal" evidence="1">
    <location>
        <begin position="2"/>
        <end position="60"/>
    </location>
</feature>
<evidence type="ECO:0000259" key="1">
    <source>
        <dbReference type="Pfam" id="PF09250"/>
    </source>
</evidence>
<dbReference type="InterPro" id="IPR015330">
    <property type="entry name" value="DNA_primase/pol_bifunc_N"/>
</dbReference>
<feature type="non-terminal residue" evidence="2">
    <location>
        <position position="67"/>
    </location>
</feature>
<gene>
    <name evidence="2" type="ORF">LCGC14_2869390</name>
</gene>
<sequence>MFPTRHDKTPYPGTRGVLEATTDPRQIEMWWQRWPDANVAMDVGGAGMMVLDLDPGHDIEELEKNVG</sequence>
<proteinExistence type="predicted"/>
<comment type="caution">
    <text evidence="2">The sequence shown here is derived from an EMBL/GenBank/DDBJ whole genome shotgun (WGS) entry which is preliminary data.</text>
</comment>